<dbReference type="SUPFAM" id="SSF51905">
    <property type="entry name" value="FAD/NAD(P)-binding domain"/>
    <property type="match status" value="1"/>
</dbReference>
<name>A0A4U0X7B8_9PEZI</name>
<dbReference type="Pfam" id="PF01494">
    <property type="entry name" value="FAD_binding_3"/>
    <property type="match status" value="1"/>
</dbReference>
<dbReference type="InterPro" id="IPR036188">
    <property type="entry name" value="FAD/NAD-bd_sf"/>
</dbReference>
<dbReference type="EMBL" id="NAJN01000647">
    <property type="protein sequence ID" value="TKA70415.1"/>
    <property type="molecule type" value="Genomic_DNA"/>
</dbReference>
<dbReference type="AlphaFoldDB" id="A0A4U0X7B8"/>
<keyword evidence="3" id="KW-0274">FAD</keyword>
<evidence type="ECO:0000313" key="8">
    <source>
        <dbReference type="Proteomes" id="UP000308768"/>
    </source>
</evidence>
<evidence type="ECO:0000256" key="3">
    <source>
        <dbReference type="ARBA" id="ARBA00022827"/>
    </source>
</evidence>
<dbReference type="GO" id="GO:0071949">
    <property type="term" value="F:FAD binding"/>
    <property type="evidence" value="ECO:0007669"/>
    <property type="project" value="InterPro"/>
</dbReference>
<keyword evidence="4" id="KW-0560">Oxidoreductase</keyword>
<keyword evidence="8" id="KW-1185">Reference proteome</keyword>
<accession>A0A4U0X7B8</accession>
<dbReference type="PRINTS" id="PR00420">
    <property type="entry name" value="RNGMNOXGNASE"/>
</dbReference>
<evidence type="ECO:0000313" key="7">
    <source>
        <dbReference type="EMBL" id="TKA70415.1"/>
    </source>
</evidence>
<keyword evidence="5" id="KW-0503">Monooxygenase</keyword>
<dbReference type="STRING" id="331657.A0A4U0X7B8"/>
<organism evidence="7 8">
    <name type="scientific">Cryomyces minteri</name>
    <dbReference type="NCBI Taxonomy" id="331657"/>
    <lineage>
        <taxon>Eukaryota</taxon>
        <taxon>Fungi</taxon>
        <taxon>Dikarya</taxon>
        <taxon>Ascomycota</taxon>
        <taxon>Pezizomycotina</taxon>
        <taxon>Dothideomycetes</taxon>
        <taxon>Dothideomycetes incertae sedis</taxon>
        <taxon>Cryomyces</taxon>
    </lineage>
</organism>
<dbReference type="InterPro" id="IPR050493">
    <property type="entry name" value="FAD-dep_Monooxygenase_BioMet"/>
</dbReference>
<evidence type="ECO:0000256" key="4">
    <source>
        <dbReference type="ARBA" id="ARBA00023002"/>
    </source>
</evidence>
<proteinExistence type="inferred from homology"/>
<keyword evidence="2" id="KW-0285">Flavoprotein</keyword>
<dbReference type="GO" id="GO:0004497">
    <property type="term" value="F:monooxygenase activity"/>
    <property type="evidence" value="ECO:0007669"/>
    <property type="project" value="UniProtKB-KW"/>
</dbReference>
<dbReference type="PANTHER" id="PTHR13789:SF306">
    <property type="entry name" value="HYDROXYLASE, PUTATIVE-RELATED"/>
    <property type="match status" value="1"/>
</dbReference>
<gene>
    <name evidence="7" type="ORF">B0A49_06213</name>
</gene>
<evidence type="ECO:0000259" key="6">
    <source>
        <dbReference type="Pfam" id="PF01494"/>
    </source>
</evidence>
<dbReference type="Proteomes" id="UP000308768">
    <property type="component" value="Unassembled WGS sequence"/>
</dbReference>
<dbReference type="Gene3D" id="3.50.50.60">
    <property type="entry name" value="FAD/NAD(P)-binding domain"/>
    <property type="match status" value="1"/>
</dbReference>
<evidence type="ECO:0000256" key="2">
    <source>
        <dbReference type="ARBA" id="ARBA00022630"/>
    </source>
</evidence>
<feature type="domain" description="FAD-binding" evidence="6">
    <location>
        <begin position="110"/>
        <end position="275"/>
    </location>
</feature>
<dbReference type="PANTHER" id="PTHR13789">
    <property type="entry name" value="MONOOXYGENASE"/>
    <property type="match status" value="1"/>
</dbReference>
<dbReference type="OrthoDB" id="16820at2759"/>
<evidence type="ECO:0000256" key="5">
    <source>
        <dbReference type="ARBA" id="ARBA00023033"/>
    </source>
</evidence>
<dbReference type="InterPro" id="IPR002938">
    <property type="entry name" value="FAD-bd"/>
</dbReference>
<reference evidence="7 8" key="1">
    <citation type="submission" date="2017-03" db="EMBL/GenBank/DDBJ databases">
        <title>Genomes of endolithic fungi from Antarctica.</title>
        <authorList>
            <person name="Coleine C."/>
            <person name="Masonjones S."/>
            <person name="Stajich J.E."/>
        </authorList>
    </citation>
    <scope>NUCLEOTIDE SEQUENCE [LARGE SCALE GENOMIC DNA]</scope>
    <source>
        <strain evidence="7 8">CCFEE 5187</strain>
    </source>
</reference>
<dbReference type="SUPFAM" id="SSF54373">
    <property type="entry name" value="FAD-linked reductases, C-terminal domain"/>
    <property type="match status" value="1"/>
</dbReference>
<sequence>MKKVGAGIQVPSNSSRLLLKWGLGPFLGDRVVEPSCINFRRWQSGDVIGYTRLVPEFRESFNAPYYVIHRAHFLDALYRLALKLGVRVRVGSKVKDYIPRTPSLILEDGTTHTADLVIAADGVRSAARALVLGDHDRPPKMTGFAAYRATVDVDRMRADPDLSWLVEKPGINLWIGDMRHVMTYTIAAGKSFNMVLSHPEDSDPSTWEQETAVNDMQQQFSGWDPRLRKIIGMIDSTLKWPLLSGQPLERWVDPSGKFLILGDAAHAMVPYMSQGK</sequence>
<comment type="similarity">
    <text evidence="1">Belongs to the paxM FAD-dependent monooxygenase family.</text>
</comment>
<evidence type="ECO:0000256" key="1">
    <source>
        <dbReference type="ARBA" id="ARBA00007992"/>
    </source>
</evidence>
<protein>
    <recommendedName>
        <fullName evidence="6">FAD-binding domain-containing protein</fullName>
    </recommendedName>
</protein>
<comment type="caution">
    <text evidence="7">The sequence shown here is derived from an EMBL/GenBank/DDBJ whole genome shotgun (WGS) entry which is preliminary data.</text>
</comment>